<dbReference type="AlphaFoldDB" id="A0AAP0PRW0"/>
<evidence type="ECO:0000256" key="1">
    <source>
        <dbReference type="ARBA" id="ARBA00022737"/>
    </source>
</evidence>
<dbReference type="NCBIfam" id="TIGR00756">
    <property type="entry name" value="PPR"/>
    <property type="match status" value="5"/>
</dbReference>
<evidence type="ECO:0008006" key="5">
    <source>
        <dbReference type="Google" id="ProtNLM"/>
    </source>
</evidence>
<feature type="repeat" description="PPR" evidence="2">
    <location>
        <begin position="536"/>
        <end position="570"/>
    </location>
</feature>
<dbReference type="Pfam" id="PF13041">
    <property type="entry name" value="PPR_2"/>
    <property type="match status" value="1"/>
</dbReference>
<feature type="repeat" description="PPR" evidence="2">
    <location>
        <begin position="349"/>
        <end position="383"/>
    </location>
</feature>
<dbReference type="InterPro" id="IPR002885">
    <property type="entry name" value="PPR_rpt"/>
</dbReference>
<dbReference type="Proteomes" id="UP001417504">
    <property type="component" value="Unassembled WGS sequence"/>
</dbReference>
<evidence type="ECO:0000313" key="4">
    <source>
        <dbReference type="Proteomes" id="UP001417504"/>
    </source>
</evidence>
<feature type="repeat" description="PPR" evidence="2">
    <location>
        <begin position="384"/>
        <end position="418"/>
    </location>
</feature>
<feature type="repeat" description="PPR" evidence="2">
    <location>
        <begin position="606"/>
        <end position="643"/>
    </location>
</feature>
<name>A0AAP0PRW0_9MAGN</name>
<dbReference type="InterPro" id="IPR051222">
    <property type="entry name" value="PPR/CCM1_RNA-binding"/>
</dbReference>
<evidence type="ECO:0000256" key="2">
    <source>
        <dbReference type="PROSITE-ProRule" id="PRU00708"/>
    </source>
</evidence>
<keyword evidence="1" id="KW-0677">Repeat</keyword>
<dbReference type="EMBL" id="JBBNAE010000001">
    <property type="protein sequence ID" value="KAK9154162.1"/>
    <property type="molecule type" value="Genomic_DNA"/>
</dbReference>
<feature type="repeat" description="PPR" evidence="2">
    <location>
        <begin position="310"/>
        <end position="340"/>
    </location>
</feature>
<gene>
    <name evidence="3" type="ORF">Sjap_001642</name>
</gene>
<proteinExistence type="predicted"/>
<dbReference type="PANTHER" id="PTHR47942">
    <property type="entry name" value="TETRATRICOPEPTIDE REPEAT (TPR)-LIKE SUPERFAMILY PROTEIN-RELATED"/>
    <property type="match status" value="1"/>
</dbReference>
<dbReference type="Pfam" id="PF01535">
    <property type="entry name" value="PPR"/>
    <property type="match status" value="1"/>
</dbReference>
<sequence length="848" mass="94716">MRELVVNATSSLLLLSPCAHLSTITNTIKPKPPPTSPKMPISSPRPPPLLMNLSLRSADRVRYCADMASKLAMDKRLDDFVMILESNGSDLSVLVGLLDARMVSAGICGLICEGRVGEVVRVFRRVEGLGIGAFEPCDESVKAVLGLELRRLVEEGELGEVVELMEVLAGFRLSVKEFVDPFKIIELCVEKRDPDMAVRYAHILPRSYIWFSSIIREFGKRRDLVSALLVFEASKCDSSGPNMYACRTIIDVCGLCGDISKARNIYEELLTQKITLNTYVFNSVMNVNANDLLYVMHVYKNMQRLNIPADMVSYNILLKACCLGGRVDLAQEIYEEVKRVASTGALRLDVIMYSTIIKVFADAKMWSVALQIKEDMLLAGVTPNVITWSSLISACANAGLVEKAVQVFEEMLLVGCQPNSQCCNTLLYACVEACQYDRTFRIFETWKGNRFQDNFSSKKFGGREIQVSVAVEHSSGSDIANLQCSSPVSHFPLLAEVFDFSPTTATYNILMKACGTDYYRAKALMDEMKMEGLSPDQMSWSILIDICGKSGNVGGALQALRSMQVAGAKPDVIAYSTAIKACVDNKNLKLAFSLFEEMKRYRVKPNLVTYNTLLRARNKYGSLYEVQQCLSIYQDMRKAGYSPNDYFLKKLIEEWCEGVIKDNNQKQGIITQCGSSKKSDTEKPQTLLLEKVAVHLHKDNRRNLVIDVRGLTKVEARIVVLAVLRMIKENYITGDLIKDDMSIVLGARKDIAGVADDESEVKDAIIKLLRDVVGLAVVSTGPETPFVLNYNLRQRRNSVLKQNNFEQNECRSNSNDSSARRPTVLQRLKVTRVSLDRWLRKRIGATVS</sequence>
<organism evidence="3 4">
    <name type="scientific">Stephania japonica</name>
    <dbReference type="NCBI Taxonomy" id="461633"/>
    <lineage>
        <taxon>Eukaryota</taxon>
        <taxon>Viridiplantae</taxon>
        <taxon>Streptophyta</taxon>
        <taxon>Embryophyta</taxon>
        <taxon>Tracheophyta</taxon>
        <taxon>Spermatophyta</taxon>
        <taxon>Magnoliopsida</taxon>
        <taxon>Ranunculales</taxon>
        <taxon>Menispermaceae</taxon>
        <taxon>Menispermoideae</taxon>
        <taxon>Cissampelideae</taxon>
        <taxon>Stephania</taxon>
    </lineage>
</organism>
<keyword evidence="4" id="KW-1185">Reference proteome</keyword>
<dbReference type="Pfam" id="PF13812">
    <property type="entry name" value="PPR_3"/>
    <property type="match status" value="2"/>
</dbReference>
<dbReference type="PANTHER" id="PTHR47942:SF50">
    <property type="entry name" value="OS03G0284900 PROTEIN"/>
    <property type="match status" value="1"/>
</dbReference>
<dbReference type="PROSITE" id="PS51375">
    <property type="entry name" value="PPR"/>
    <property type="match status" value="6"/>
</dbReference>
<comment type="caution">
    <text evidence="3">The sequence shown here is derived from an EMBL/GenBank/DDBJ whole genome shotgun (WGS) entry which is preliminary data.</text>
</comment>
<protein>
    <recommendedName>
        <fullName evidence="5">Pentatricopeptide repeat-containing protein</fullName>
    </recommendedName>
</protein>
<evidence type="ECO:0000313" key="3">
    <source>
        <dbReference type="EMBL" id="KAK9154162.1"/>
    </source>
</evidence>
<feature type="repeat" description="PPR" evidence="2">
    <location>
        <begin position="571"/>
        <end position="605"/>
    </location>
</feature>
<dbReference type="Gene3D" id="1.25.40.10">
    <property type="entry name" value="Tetratricopeptide repeat domain"/>
    <property type="match status" value="3"/>
</dbReference>
<accession>A0AAP0PRW0</accession>
<reference evidence="3 4" key="1">
    <citation type="submission" date="2024-01" db="EMBL/GenBank/DDBJ databases">
        <title>Genome assemblies of Stephania.</title>
        <authorList>
            <person name="Yang L."/>
        </authorList>
    </citation>
    <scope>NUCLEOTIDE SEQUENCE [LARGE SCALE GENOMIC DNA]</scope>
    <source>
        <strain evidence="3">QJT</strain>
        <tissue evidence="3">Leaf</tissue>
    </source>
</reference>
<dbReference type="InterPro" id="IPR011990">
    <property type="entry name" value="TPR-like_helical_dom_sf"/>
</dbReference>